<dbReference type="STRING" id="47884.SAMN04490203_3406"/>
<dbReference type="InterPro" id="IPR039261">
    <property type="entry name" value="FNR_nucleotide-bd"/>
</dbReference>
<evidence type="ECO:0000313" key="6">
    <source>
        <dbReference type="Proteomes" id="UP000183155"/>
    </source>
</evidence>
<dbReference type="SUPFAM" id="SSF52343">
    <property type="entry name" value="Ferredoxin reductase-like, C-terminal NADP-linked domain"/>
    <property type="match status" value="1"/>
</dbReference>
<dbReference type="PANTHER" id="PTHR47354">
    <property type="entry name" value="NADH OXIDOREDUCTASE HCR"/>
    <property type="match status" value="1"/>
</dbReference>
<accession>A0A0J6JQY9</accession>
<protein>
    <submittedName>
        <fullName evidence="4">NAD(P)H-flavin reductase</fullName>
    </submittedName>
</protein>
<reference evidence="3 5" key="1">
    <citation type="submission" date="2015-02" db="EMBL/GenBank/DDBJ databases">
        <title>Pseudomonas helleri sp. nov. and Pseudomonas weihenstephanensis sp. nov., isolated from raw cows milk.</title>
        <authorList>
            <person name="von Neubeck M."/>
            <person name="Huptas C."/>
            <person name="Wenning M."/>
            <person name="Scherer S."/>
        </authorList>
    </citation>
    <scope>NUCLEOTIDE SEQUENCE [LARGE SCALE GENOMIC DNA]</scope>
    <source>
        <strain evidence="3 5">DSM 21104</strain>
    </source>
</reference>
<dbReference type="Gene3D" id="3.40.50.80">
    <property type="entry name" value="Nucleotide-binding domain of ferredoxin-NADP reductase (FNR) module"/>
    <property type="match status" value="1"/>
</dbReference>
<dbReference type="SUPFAM" id="SSF63380">
    <property type="entry name" value="Riboflavin synthase domain-like"/>
    <property type="match status" value="1"/>
</dbReference>
<dbReference type="Gene3D" id="2.40.30.10">
    <property type="entry name" value="Translation factors"/>
    <property type="match status" value="1"/>
</dbReference>
<dbReference type="GO" id="GO:0016491">
    <property type="term" value="F:oxidoreductase activity"/>
    <property type="evidence" value="ECO:0007669"/>
    <property type="project" value="InterPro"/>
</dbReference>
<feature type="domain" description="FAD-binding FR-type" evidence="2">
    <location>
        <begin position="89"/>
        <end position="187"/>
    </location>
</feature>
<dbReference type="NCBIfam" id="NF004317">
    <property type="entry name" value="PRK05713.1"/>
    <property type="match status" value="1"/>
</dbReference>
<evidence type="ECO:0000313" key="3">
    <source>
        <dbReference type="EMBL" id="KMM86202.1"/>
    </source>
</evidence>
<dbReference type="PROSITE" id="PS51085">
    <property type="entry name" value="2FE2S_FER_2"/>
    <property type="match status" value="1"/>
</dbReference>
<evidence type="ECO:0000313" key="5">
    <source>
        <dbReference type="Proteomes" id="UP000036395"/>
    </source>
</evidence>
<dbReference type="InterPro" id="IPR036010">
    <property type="entry name" value="2Fe-2S_ferredoxin-like_sf"/>
</dbReference>
<dbReference type="Proteomes" id="UP000183155">
    <property type="component" value="Unassembled WGS sequence"/>
</dbReference>
<name>A0A0J6JQY9_PSETA</name>
<dbReference type="EMBL" id="FNRS01000001">
    <property type="protein sequence ID" value="SEC92677.1"/>
    <property type="molecule type" value="Genomic_DNA"/>
</dbReference>
<proteinExistence type="predicted"/>
<gene>
    <name evidence="4" type="ORF">SAMN04490203_3406</name>
    <name evidence="3" type="ORF">TU78_06220</name>
</gene>
<sequence length="312" mass="35072">MPELHVADRRWSVARDSNLLDSLNQAGVTVPYSCRAGSCHACLVRCVRGEPADLKPEALAPAQREQGWRLACQCQVTEDLQLETFDPVRDGLAAEVSELEWLSPNVLRLRLSTQRPLRYRAGQHAVLWTVNGVARPYSLASLPEEDRFLEFHLDCAHPGEFVNAARQFSVGDPVRLGELRGGALHYDPDWQEHPLWLLASGTGLGPLYGVLREALRQDHQGLILLVHVARDHTEHYLEHEIKALAAAHPNLQVEWLVREQLADFLVRMRLVSRQTRALVCGHPDSVEAFSKRLYLAGLARSQLLADTFLTRS</sequence>
<dbReference type="Proteomes" id="UP000036395">
    <property type="component" value="Unassembled WGS sequence"/>
</dbReference>
<keyword evidence="6" id="KW-1185">Reference proteome</keyword>
<dbReference type="InterPro" id="IPR001433">
    <property type="entry name" value="OxRdtase_FAD/NAD-bd"/>
</dbReference>
<dbReference type="InterPro" id="IPR001041">
    <property type="entry name" value="2Fe-2S_ferredoxin-type"/>
</dbReference>
<dbReference type="PROSITE" id="PS51384">
    <property type="entry name" value="FAD_FR"/>
    <property type="match status" value="1"/>
</dbReference>
<dbReference type="EMBL" id="JYLA01000002">
    <property type="protein sequence ID" value="KMM86202.1"/>
    <property type="molecule type" value="Genomic_DNA"/>
</dbReference>
<dbReference type="Gene3D" id="3.10.20.30">
    <property type="match status" value="1"/>
</dbReference>
<dbReference type="PANTHER" id="PTHR47354:SF3">
    <property type="entry name" value="OXIDOREDUCTASE-RELATED"/>
    <property type="match status" value="1"/>
</dbReference>
<dbReference type="GO" id="GO:0051536">
    <property type="term" value="F:iron-sulfur cluster binding"/>
    <property type="evidence" value="ECO:0007669"/>
    <property type="project" value="InterPro"/>
</dbReference>
<dbReference type="InterPro" id="IPR012675">
    <property type="entry name" value="Beta-grasp_dom_sf"/>
</dbReference>
<dbReference type="InterPro" id="IPR017938">
    <property type="entry name" value="Riboflavin_synthase-like_b-brl"/>
</dbReference>
<dbReference type="InterPro" id="IPR050415">
    <property type="entry name" value="MRET"/>
</dbReference>
<dbReference type="SUPFAM" id="SSF54292">
    <property type="entry name" value="2Fe-2S ferredoxin-like"/>
    <property type="match status" value="1"/>
</dbReference>
<dbReference type="PATRIC" id="fig|47884.3.peg.1644"/>
<organism evidence="3 5">
    <name type="scientific">Pseudomonas taetrolens</name>
    <dbReference type="NCBI Taxonomy" id="47884"/>
    <lineage>
        <taxon>Bacteria</taxon>
        <taxon>Pseudomonadati</taxon>
        <taxon>Pseudomonadota</taxon>
        <taxon>Gammaproteobacteria</taxon>
        <taxon>Pseudomonadales</taxon>
        <taxon>Pseudomonadaceae</taxon>
        <taxon>Pseudomonas</taxon>
    </lineage>
</organism>
<evidence type="ECO:0000313" key="4">
    <source>
        <dbReference type="EMBL" id="SEC92677.1"/>
    </source>
</evidence>
<evidence type="ECO:0000259" key="1">
    <source>
        <dbReference type="PROSITE" id="PS51085"/>
    </source>
</evidence>
<dbReference type="AlphaFoldDB" id="A0A0J6JQY9"/>
<dbReference type="CDD" id="cd00207">
    <property type="entry name" value="fer2"/>
    <property type="match status" value="1"/>
</dbReference>
<dbReference type="InterPro" id="IPR017927">
    <property type="entry name" value="FAD-bd_FR_type"/>
</dbReference>
<evidence type="ECO:0000259" key="2">
    <source>
        <dbReference type="PROSITE" id="PS51384"/>
    </source>
</evidence>
<dbReference type="OrthoDB" id="9806195at2"/>
<dbReference type="Pfam" id="PF00175">
    <property type="entry name" value="NAD_binding_1"/>
    <property type="match status" value="1"/>
</dbReference>
<dbReference type="RefSeq" id="WP_048379240.1">
    <property type="nucleotide sequence ID" value="NZ_FNRS01000001.1"/>
</dbReference>
<reference evidence="4 6" key="2">
    <citation type="submission" date="2016-10" db="EMBL/GenBank/DDBJ databases">
        <authorList>
            <person name="Varghese N."/>
            <person name="Submissions S."/>
        </authorList>
    </citation>
    <scope>NUCLEOTIDE SEQUENCE [LARGE SCALE GENOMIC DNA]</scope>
    <source>
        <strain evidence="4 6">BS3652</strain>
    </source>
</reference>
<dbReference type="Pfam" id="PF00111">
    <property type="entry name" value="Fer2"/>
    <property type="match status" value="1"/>
</dbReference>
<comment type="caution">
    <text evidence="3">The sequence shown here is derived from an EMBL/GenBank/DDBJ whole genome shotgun (WGS) entry which is preliminary data.</text>
</comment>
<feature type="domain" description="2Fe-2S ferredoxin-type" evidence="1">
    <location>
        <begin position="2"/>
        <end position="88"/>
    </location>
</feature>